<feature type="domain" description="LysM" evidence="5">
    <location>
        <begin position="143"/>
        <end position="192"/>
    </location>
</feature>
<dbReference type="InterPro" id="IPR052196">
    <property type="entry name" value="Bact_Kbp"/>
</dbReference>
<evidence type="ECO:0000313" key="6">
    <source>
        <dbReference type="EMBL" id="MTH78973.1"/>
    </source>
</evidence>
<dbReference type="Proteomes" id="UP000478183">
    <property type="component" value="Unassembled WGS sequence"/>
</dbReference>
<sequence>MAIWDFVKDAGKSIFGSEAHAEEAPKTAAAAAPAPSDTDIKVAALKKELTDLGLTAKDVHLTLRGGDTVVISGKARDQATMEKLILALGNIKGIAHVELAEEPALAGFGAANAAPPPSTAPGGPNETAPAPAAPAAEQFKAPVFHTVKKGETLSAIAKEYLGSANRYPEIFEANKPMLTDPDKIYPGQTLRIPQS</sequence>
<comment type="caution">
    <text evidence="6">The sequence shown here is derived from an EMBL/GenBank/DDBJ whole genome shotgun (WGS) entry which is preliminary data.</text>
</comment>
<dbReference type="AlphaFoldDB" id="A0A6L6J9Y2"/>
<dbReference type="InterPro" id="IPR036779">
    <property type="entry name" value="LysM_dom_sf"/>
</dbReference>
<proteinExistence type="predicted"/>
<dbReference type="InterPro" id="IPR018392">
    <property type="entry name" value="LysM"/>
</dbReference>
<evidence type="ECO:0000259" key="5">
    <source>
        <dbReference type="PROSITE" id="PS51782"/>
    </source>
</evidence>
<dbReference type="PANTHER" id="PTHR34700">
    <property type="entry name" value="POTASSIUM BINDING PROTEIN KBP"/>
    <property type="match status" value="1"/>
</dbReference>
<dbReference type="NCBIfam" id="NF008399">
    <property type="entry name" value="PRK11198.1"/>
    <property type="match status" value="1"/>
</dbReference>
<dbReference type="SMART" id="SM00257">
    <property type="entry name" value="LysM"/>
    <property type="match status" value="1"/>
</dbReference>
<evidence type="ECO:0000256" key="3">
    <source>
        <dbReference type="ARBA" id="ARBA00072219"/>
    </source>
</evidence>
<dbReference type="OrthoDB" id="370541at2"/>
<evidence type="ECO:0000256" key="1">
    <source>
        <dbReference type="ARBA" id="ARBA00004496"/>
    </source>
</evidence>
<dbReference type="PANTHER" id="PTHR34700:SF8">
    <property type="entry name" value="POTASSIUM BINDING PROTEIN KBP"/>
    <property type="match status" value="1"/>
</dbReference>
<keyword evidence="2" id="KW-0963">Cytoplasm</keyword>
<evidence type="ECO:0000256" key="2">
    <source>
        <dbReference type="ARBA" id="ARBA00022490"/>
    </source>
</evidence>
<gene>
    <name evidence="6" type="primary">lysM</name>
    <name evidence="6" type="ORF">GL286_14675</name>
</gene>
<feature type="compositionally biased region" description="Low complexity" evidence="4">
    <location>
        <begin position="120"/>
        <end position="133"/>
    </location>
</feature>
<dbReference type="EMBL" id="WMIE01000009">
    <property type="protein sequence ID" value="MTH78973.1"/>
    <property type="molecule type" value="Genomic_DNA"/>
</dbReference>
<evidence type="ECO:0000256" key="4">
    <source>
        <dbReference type="SAM" id="MobiDB-lite"/>
    </source>
</evidence>
<dbReference type="CDD" id="cd00118">
    <property type="entry name" value="LysM"/>
    <property type="match status" value="1"/>
</dbReference>
<accession>A0A6L6J9Y2</accession>
<dbReference type="Gene3D" id="3.10.350.10">
    <property type="entry name" value="LysM domain"/>
    <property type="match status" value="1"/>
</dbReference>
<protein>
    <recommendedName>
        <fullName evidence="3">Potassium binding protein Kbp</fullName>
    </recommendedName>
</protein>
<dbReference type="PROSITE" id="PS51782">
    <property type="entry name" value="LYSM"/>
    <property type="match status" value="1"/>
</dbReference>
<evidence type="ECO:0000313" key="7">
    <source>
        <dbReference type="Proteomes" id="UP000478183"/>
    </source>
</evidence>
<reference evidence="6 7" key="1">
    <citation type="submission" date="2019-11" db="EMBL/GenBank/DDBJ databases">
        <authorList>
            <person name="Dong K."/>
        </authorList>
    </citation>
    <scope>NUCLEOTIDE SEQUENCE [LARGE SCALE GENOMIC DNA]</scope>
    <source>
        <strain evidence="6 7">NBRC 111993</strain>
    </source>
</reference>
<dbReference type="RefSeq" id="WP_155096327.1">
    <property type="nucleotide sequence ID" value="NZ_WMIE01000009.1"/>
</dbReference>
<dbReference type="SUPFAM" id="SSF54106">
    <property type="entry name" value="LysM domain"/>
    <property type="match status" value="1"/>
</dbReference>
<dbReference type="GO" id="GO:0005737">
    <property type="term" value="C:cytoplasm"/>
    <property type="evidence" value="ECO:0007669"/>
    <property type="project" value="UniProtKB-SubCell"/>
</dbReference>
<organism evidence="6 7">
    <name type="scientific">Paracoccus aestuariivivens</name>
    <dbReference type="NCBI Taxonomy" id="1820333"/>
    <lineage>
        <taxon>Bacteria</taxon>
        <taxon>Pseudomonadati</taxon>
        <taxon>Pseudomonadota</taxon>
        <taxon>Alphaproteobacteria</taxon>
        <taxon>Rhodobacterales</taxon>
        <taxon>Paracoccaceae</taxon>
        <taxon>Paracoccus</taxon>
    </lineage>
</organism>
<comment type="subcellular location">
    <subcellularLocation>
        <location evidence="1">Cytoplasm</location>
    </subcellularLocation>
</comment>
<dbReference type="Pfam" id="PF01476">
    <property type="entry name" value="LysM"/>
    <property type="match status" value="1"/>
</dbReference>
<name>A0A6L6J9Y2_9RHOB</name>
<feature type="region of interest" description="Disordered" evidence="4">
    <location>
        <begin position="110"/>
        <end position="133"/>
    </location>
</feature>
<keyword evidence="7" id="KW-1185">Reference proteome</keyword>
<dbReference type="FunFam" id="3.10.350.10:FF:000001">
    <property type="entry name" value="Peptidoglycan-binding protein LysM"/>
    <property type="match status" value="1"/>
</dbReference>